<dbReference type="InterPro" id="IPR000522">
    <property type="entry name" value="ABC_transptr_permease_BtuC"/>
</dbReference>
<evidence type="ECO:0000256" key="6">
    <source>
        <dbReference type="ARBA" id="ARBA00022989"/>
    </source>
</evidence>
<proteinExistence type="inferred from homology"/>
<feature type="transmembrane region" description="Helical" evidence="8">
    <location>
        <begin position="225"/>
        <end position="245"/>
    </location>
</feature>
<evidence type="ECO:0000256" key="8">
    <source>
        <dbReference type="SAM" id="Phobius"/>
    </source>
</evidence>
<dbReference type="Proteomes" id="UP001495910">
    <property type="component" value="Unassembled WGS sequence"/>
</dbReference>
<dbReference type="PANTHER" id="PTHR30472">
    <property type="entry name" value="FERRIC ENTEROBACTIN TRANSPORT SYSTEM PERMEASE PROTEIN"/>
    <property type="match status" value="1"/>
</dbReference>
<evidence type="ECO:0000256" key="7">
    <source>
        <dbReference type="ARBA" id="ARBA00023136"/>
    </source>
</evidence>
<comment type="similarity">
    <text evidence="2">Belongs to the binding-protein-dependent transport system permease family. FecCD subfamily.</text>
</comment>
<evidence type="ECO:0000256" key="2">
    <source>
        <dbReference type="ARBA" id="ARBA00007935"/>
    </source>
</evidence>
<reference evidence="9 10" key="1">
    <citation type="submission" date="2024-02" db="EMBL/GenBank/DDBJ databases">
        <title>Draft genome sequence of Collimonas sp. strain H4R21, an effective mineral-weathering bacterial strain isolated from the beech rhizosphere.</title>
        <authorList>
            <person name="Morin E."/>
            <person name="Uroz S."/>
            <person name="Leveau J.H.J."/>
            <person name="Kumar R."/>
            <person name="Rey M.W."/>
            <person name="Pham J."/>
        </authorList>
    </citation>
    <scope>NUCLEOTIDE SEQUENCE [LARGE SCALE GENOMIC DNA]</scope>
    <source>
        <strain evidence="9 10">H4R21</strain>
    </source>
</reference>
<keyword evidence="7 8" id="KW-0472">Membrane</keyword>
<feature type="transmembrane region" description="Helical" evidence="8">
    <location>
        <begin position="30"/>
        <end position="53"/>
    </location>
</feature>
<organism evidence="9 10">
    <name type="scientific">Collimonas rhizosphaerae</name>
    <dbReference type="NCBI Taxonomy" id="3126357"/>
    <lineage>
        <taxon>Bacteria</taxon>
        <taxon>Pseudomonadati</taxon>
        <taxon>Pseudomonadota</taxon>
        <taxon>Betaproteobacteria</taxon>
        <taxon>Burkholderiales</taxon>
        <taxon>Oxalobacteraceae</taxon>
        <taxon>Collimonas</taxon>
    </lineage>
</organism>
<feature type="transmembrane region" description="Helical" evidence="8">
    <location>
        <begin position="314"/>
        <end position="333"/>
    </location>
</feature>
<keyword evidence="6 8" id="KW-1133">Transmembrane helix</keyword>
<comment type="caution">
    <text evidence="9">The sequence shown here is derived from an EMBL/GenBank/DDBJ whole genome shotgun (WGS) entry which is preliminary data.</text>
</comment>
<evidence type="ECO:0000256" key="5">
    <source>
        <dbReference type="ARBA" id="ARBA00022692"/>
    </source>
</evidence>
<keyword evidence="4" id="KW-1003">Cell membrane</keyword>
<evidence type="ECO:0000256" key="4">
    <source>
        <dbReference type="ARBA" id="ARBA00022475"/>
    </source>
</evidence>
<feature type="transmembrane region" description="Helical" evidence="8">
    <location>
        <begin position="182"/>
        <end position="205"/>
    </location>
</feature>
<feature type="transmembrane region" description="Helical" evidence="8">
    <location>
        <begin position="90"/>
        <end position="111"/>
    </location>
</feature>
<dbReference type="CDD" id="cd06550">
    <property type="entry name" value="TM_ABC_iron-siderophores_like"/>
    <property type="match status" value="1"/>
</dbReference>
<dbReference type="EMBL" id="JBANDC010000011">
    <property type="protein sequence ID" value="MEM4989040.1"/>
    <property type="molecule type" value="Genomic_DNA"/>
</dbReference>
<keyword evidence="5 8" id="KW-0812">Transmembrane</keyword>
<dbReference type="PANTHER" id="PTHR30472:SF25">
    <property type="entry name" value="ABC TRANSPORTER PERMEASE PROTEIN MJ0876-RELATED"/>
    <property type="match status" value="1"/>
</dbReference>
<evidence type="ECO:0000256" key="1">
    <source>
        <dbReference type="ARBA" id="ARBA00004651"/>
    </source>
</evidence>
<feature type="transmembrane region" description="Helical" evidence="8">
    <location>
        <begin position="275"/>
        <end position="302"/>
    </location>
</feature>
<name>A0ABU9PYF5_9BURK</name>
<evidence type="ECO:0000313" key="10">
    <source>
        <dbReference type="Proteomes" id="UP001495910"/>
    </source>
</evidence>
<protein>
    <submittedName>
        <fullName evidence="9">Iron ABC transporter permease</fullName>
    </submittedName>
</protein>
<dbReference type="Pfam" id="PF01032">
    <property type="entry name" value="FecCD"/>
    <property type="match status" value="1"/>
</dbReference>
<keyword evidence="3" id="KW-0813">Transport</keyword>
<evidence type="ECO:0000256" key="3">
    <source>
        <dbReference type="ARBA" id="ARBA00022448"/>
    </source>
</evidence>
<comment type="subcellular location">
    <subcellularLocation>
        <location evidence="1">Cell membrane</location>
        <topology evidence="1">Multi-pass membrane protein</topology>
    </subcellularLocation>
</comment>
<feature type="transmembrane region" description="Helical" evidence="8">
    <location>
        <begin position="123"/>
        <end position="143"/>
    </location>
</feature>
<keyword evidence="10" id="KW-1185">Reference proteome</keyword>
<sequence length="370" mass="38165">MSTSFPPALPGSTPVVRVPELPRKGRQRTVLAGLSLLLAVTTLLCAALGAYQIDPWRIPLLLWQGLQPGELGMADAQTRAVLLDIRLPRVLLAILVGCGFGAAGSAMQALFRNPLADPGLIGVSSGAALGAALTIVLGATLWPNALRMVGIYAPMLAAFIGALAVAMLVYRIAAARGRLALPLLLLAGIAINAIVGAAIGLLIYVASDDQLRTLTFWNLGSLAGAQWSLLAVATPVVVFSIAALARHSAALNAMLLGEAEAMHLGVPVQAIKRQVLIASALCVGALVACTGAIGFIGLVAPHCIRLVCGPDQRVVLPGALLFGAILTLVADLIARTVAAPAEMPLGILTALLGGPFFMVLLWRRRGQLGL</sequence>
<evidence type="ECO:0000313" key="9">
    <source>
        <dbReference type="EMBL" id="MEM4989040.1"/>
    </source>
</evidence>
<accession>A0ABU9PYF5</accession>
<gene>
    <name evidence="9" type="ORF">V8G57_16735</name>
</gene>
<dbReference type="SUPFAM" id="SSF81345">
    <property type="entry name" value="ABC transporter involved in vitamin B12 uptake, BtuC"/>
    <property type="match status" value="1"/>
</dbReference>
<feature type="transmembrane region" description="Helical" evidence="8">
    <location>
        <begin position="149"/>
        <end position="170"/>
    </location>
</feature>
<dbReference type="InterPro" id="IPR037294">
    <property type="entry name" value="ABC_BtuC-like"/>
</dbReference>
<feature type="transmembrane region" description="Helical" evidence="8">
    <location>
        <begin position="345"/>
        <end position="362"/>
    </location>
</feature>
<dbReference type="Gene3D" id="1.10.3470.10">
    <property type="entry name" value="ABC transporter involved in vitamin B12 uptake, BtuC"/>
    <property type="match status" value="1"/>
</dbReference>